<feature type="transmembrane region" description="Helical" evidence="1">
    <location>
        <begin position="176"/>
        <end position="196"/>
    </location>
</feature>
<dbReference type="EMBL" id="SHME01000002">
    <property type="protein sequence ID" value="TAA21148.1"/>
    <property type="molecule type" value="Genomic_DNA"/>
</dbReference>
<gene>
    <name evidence="2" type="ORF">EA658_09540</name>
</gene>
<evidence type="ECO:0000313" key="2">
    <source>
        <dbReference type="EMBL" id="TAA21148.1"/>
    </source>
</evidence>
<keyword evidence="1" id="KW-1133">Transmembrane helix</keyword>
<accession>A0ABY1WGT7</accession>
<keyword evidence="1" id="KW-0472">Membrane</keyword>
<dbReference type="Proteomes" id="UP000293089">
    <property type="component" value="Unassembled WGS sequence"/>
</dbReference>
<sequence length="274" mass="29501">MAGSPSTCWCARRWCERRGVSGGTALLLFLPPLRYSCLQPSASGSSARIGAADAEIHPGKQTTVVKTIGNTALYFLALAVAAYAILAYALLPLGIGVHPAMRLTFHAHQVGIYTHVFASSLALLTGPFQFSSRLRQRSAQVHRWMGRIYLGIGVALGGLSGLYMATLAFGGLTAKLGFACLALAWLYTGLRAFGAVRAGDVAAHRRWMVRNFALTFAAVTLRIYLPISVASGIPFETCYPVIAWLCWIPNLLVAEALFNRASGPSPMREVRAQE</sequence>
<name>A0ABY1WGT7_9GAMM</name>
<dbReference type="Pfam" id="PF10067">
    <property type="entry name" value="DUF2306"/>
    <property type="match status" value="1"/>
</dbReference>
<comment type="caution">
    <text evidence="2">The sequence shown here is derived from an EMBL/GenBank/DDBJ whole genome shotgun (WGS) entry which is preliminary data.</text>
</comment>
<evidence type="ECO:0000256" key="1">
    <source>
        <dbReference type="SAM" id="Phobius"/>
    </source>
</evidence>
<protein>
    <submittedName>
        <fullName evidence="2">DUF2306 domain-containing protein</fullName>
    </submittedName>
</protein>
<evidence type="ECO:0000313" key="3">
    <source>
        <dbReference type="Proteomes" id="UP000293089"/>
    </source>
</evidence>
<feature type="transmembrane region" description="Helical" evidence="1">
    <location>
        <begin position="239"/>
        <end position="258"/>
    </location>
</feature>
<keyword evidence="3" id="KW-1185">Reference proteome</keyword>
<keyword evidence="1" id="KW-0812">Transmembrane</keyword>
<organism evidence="2 3">
    <name type="scientific">Pseudoxanthomonas winnipegensis</name>
    <dbReference type="NCBI Taxonomy" id="2480810"/>
    <lineage>
        <taxon>Bacteria</taxon>
        <taxon>Pseudomonadati</taxon>
        <taxon>Pseudomonadota</taxon>
        <taxon>Gammaproteobacteria</taxon>
        <taxon>Lysobacterales</taxon>
        <taxon>Lysobacteraceae</taxon>
        <taxon>Pseudoxanthomonas</taxon>
    </lineage>
</organism>
<feature type="transmembrane region" description="Helical" evidence="1">
    <location>
        <begin position="110"/>
        <end position="128"/>
    </location>
</feature>
<dbReference type="InterPro" id="IPR018750">
    <property type="entry name" value="DUF2306_membrane"/>
</dbReference>
<proteinExistence type="predicted"/>
<feature type="transmembrane region" description="Helical" evidence="1">
    <location>
        <begin position="72"/>
        <end position="90"/>
    </location>
</feature>
<feature type="transmembrane region" description="Helical" evidence="1">
    <location>
        <begin position="148"/>
        <end position="170"/>
    </location>
</feature>
<feature type="transmembrane region" description="Helical" evidence="1">
    <location>
        <begin position="208"/>
        <end position="227"/>
    </location>
</feature>
<reference evidence="2 3" key="1">
    <citation type="submission" date="2019-02" db="EMBL/GenBank/DDBJ databases">
        <title>WGS of Pseudoxanthomonas species novum from clinical isolates.</title>
        <authorList>
            <person name="Bernier A.-M."/>
            <person name="Bernard K."/>
            <person name="Vachon A."/>
        </authorList>
    </citation>
    <scope>NUCLEOTIDE SEQUENCE [LARGE SCALE GENOMIC DNA]</scope>
    <source>
        <strain evidence="3">NML 170316</strain>
    </source>
</reference>